<evidence type="ECO:0000313" key="7">
    <source>
        <dbReference type="EMBL" id="CAJ0918386.1"/>
    </source>
</evidence>
<dbReference type="Proteomes" id="UP001176940">
    <property type="component" value="Unassembled WGS sequence"/>
</dbReference>
<dbReference type="Gene3D" id="1.10.443.10">
    <property type="entry name" value="Intergrase catalytic core"/>
    <property type="match status" value="1"/>
</dbReference>
<keyword evidence="1 4" id="KW-0547">Nucleotide-binding</keyword>
<comment type="caution">
    <text evidence="7">The sequence shown here is derived from an EMBL/GenBank/DDBJ whole genome shotgun (WGS) entry which is preliminary data.</text>
</comment>
<dbReference type="PROSITE" id="PS50011">
    <property type="entry name" value="PROTEIN_KINASE_DOM"/>
    <property type="match status" value="1"/>
</dbReference>
<gene>
    <name evidence="7" type="ORF">RIMI_LOCUS766815</name>
</gene>
<feature type="compositionally biased region" description="Pro residues" evidence="5">
    <location>
        <begin position="942"/>
        <end position="951"/>
    </location>
</feature>
<evidence type="ECO:0000256" key="5">
    <source>
        <dbReference type="SAM" id="MobiDB-lite"/>
    </source>
</evidence>
<feature type="compositionally biased region" description="Low complexity" evidence="5">
    <location>
        <begin position="952"/>
        <end position="971"/>
    </location>
</feature>
<evidence type="ECO:0000256" key="4">
    <source>
        <dbReference type="PROSITE-ProRule" id="PRU10141"/>
    </source>
</evidence>
<feature type="region of interest" description="Disordered" evidence="5">
    <location>
        <begin position="341"/>
        <end position="361"/>
    </location>
</feature>
<dbReference type="Gene3D" id="1.10.510.10">
    <property type="entry name" value="Transferase(Phosphotransferase) domain 1"/>
    <property type="match status" value="1"/>
</dbReference>
<dbReference type="InterPro" id="IPR017441">
    <property type="entry name" value="Protein_kinase_ATP_BS"/>
</dbReference>
<dbReference type="InterPro" id="IPR013762">
    <property type="entry name" value="Integrase-like_cat_sf"/>
</dbReference>
<protein>
    <recommendedName>
        <fullName evidence="6">Protein kinase domain-containing protein</fullName>
    </recommendedName>
</protein>
<dbReference type="SUPFAM" id="SSF56349">
    <property type="entry name" value="DNA breaking-rejoining enzymes"/>
    <property type="match status" value="1"/>
</dbReference>
<keyword evidence="8" id="KW-1185">Reference proteome</keyword>
<feature type="compositionally biased region" description="Low complexity" evidence="5">
    <location>
        <begin position="705"/>
        <end position="714"/>
    </location>
</feature>
<dbReference type="PROSITE" id="PS00108">
    <property type="entry name" value="PROTEIN_KINASE_ST"/>
    <property type="match status" value="1"/>
</dbReference>
<name>A0ABN9KSW7_9NEOB</name>
<feature type="compositionally biased region" description="Polar residues" evidence="5">
    <location>
        <begin position="8"/>
        <end position="20"/>
    </location>
</feature>
<sequence length="1079" mass="119816">MEPKPRSLSDTGQKMGTTRSGLVREQSERKSRPVLLARSDESGPPNPDRPNLAKILDFLQDGLEKGLRPSTLKVQVAALSSYFDQSLADHRWVRRFMTAASRISLRPINIVPSWDLNIVLKGLTLPPFEPLSSISMDRLAWKTTFLVAITARRVGELQALSINEPYMKILQDRLILRLDPSFLPKVVSDFHKSQEIILPSFYQEPKNEEEEHFHTLDVRRMILYYLHASEKIRKDQNLFIHLLGQNKGKKTSRSTIANWIKRAILEAYQIQGLPPPGKLTAHSTRATAVSWAEKASASIEQICRAATWSSVHTFSKHYRLDLTSKEDLAFGEKMLSSEGRDGRKMAAQWSRSSSAENKVPHTRMDDEAAIKQVYTFSNELGRGSFGVVIEATHKETGKKWAIKKVHREKAGSSAVKLLEREVSILKRVNHDHLIHLEEVFETPKRVYLVMELCEGGELRTILHRRKLLSESETRHVIHSLASAIAYLHKNDIVHRDLKLENILVQSPDVAEGEVMALNIKVTDFGLAVQKGGVGSENMLQSTCGTPIYMAPEVINAHDYSQQCDIWSIGVIMYMLLSGDPPFMGSSEDKLFEHIKRGKLNFSSPVWQSVSEAAKDVLQKLLRVDPADRITANELLDNSWITGDTSSDQRPSNVLEMMKTWRNSPDHDDRLEGETKGIPRAAILDVVEDRSSPTSSNGTSETDSCSSKPSTPTKPVGNKKLMSSSLPNGTVLRKNASLRPSNAMERKMSPKPKPIRLQDSQDHSLSRTIRVIPGKPGFSTSSSLGHREFFCQSNRGHDEEQTEDIAFSAKCEQLTNVKNCNGNLSEPELAARIGPLTALMVGIITDSPPLYSVSRRQKKSRIFKGEQDKKKKTLVTPPAATAIRHQLSFYVQSQPTPGLVTRLTPRTGWLRGRPPGLAGYAADPPGLAGYAADPPGRPRNQPDRPPPPPPPGLAGYAADPPGLAGYAADPPDWLVTRPTPRTGWLRGRPPGLAGYAADPPGLAGYAADPSDWLVTRPTPPDWLVTRPTPRTGWLRGRPPGLAGYAADPPDWLVTRPTPPPPPDWLVTRLTPRLAGFRLMC</sequence>
<proteinExistence type="predicted"/>
<reference evidence="7" key="1">
    <citation type="submission" date="2023-07" db="EMBL/GenBank/DDBJ databases">
        <authorList>
            <person name="Stuckert A."/>
        </authorList>
    </citation>
    <scope>NUCLEOTIDE SEQUENCE</scope>
</reference>
<evidence type="ECO:0000256" key="2">
    <source>
        <dbReference type="ARBA" id="ARBA00022840"/>
    </source>
</evidence>
<evidence type="ECO:0000313" key="8">
    <source>
        <dbReference type="Proteomes" id="UP001176940"/>
    </source>
</evidence>
<feature type="compositionally biased region" description="Polar residues" evidence="5">
    <location>
        <begin position="691"/>
        <end position="704"/>
    </location>
</feature>
<dbReference type="Pfam" id="PF00069">
    <property type="entry name" value="Pkinase"/>
    <property type="match status" value="1"/>
</dbReference>
<dbReference type="InterPro" id="IPR000719">
    <property type="entry name" value="Prot_kinase_dom"/>
</dbReference>
<feature type="binding site" evidence="4">
    <location>
        <position position="404"/>
    </location>
    <ligand>
        <name>ATP</name>
        <dbReference type="ChEBI" id="CHEBI:30616"/>
    </ligand>
</feature>
<dbReference type="PROSITE" id="PS00107">
    <property type="entry name" value="PROTEIN_KINASE_ATP"/>
    <property type="match status" value="1"/>
</dbReference>
<accession>A0ABN9KSW7</accession>
<evidence type="ECO:0000256" key="3">
    <source>
        <dbReference type="ARBA" id="ARBA00023172"/>
    </source>
</evidence>
<evidence type="ECO:0000256" key="1">
    <source>
        <dbReference type="ARBA" id="ARBA00022741"/>
    </source>
</evidence>
<keyword evidence="3" id="KW-0233">DNA recombination</keyword>
<dbReference type="EMBL" id="CAUEEQ010000961">
    <property type="protein sequence ID" value="CAJ0918386.1"/>
    <property type="molecule type" value="Genomic_DNA"/>
</dbReference>
<feature type="region of interest" description="Disordered" evidence="5">
    <location>
        <begin position="902"/>
        <end position="987"/>
    </location>
</feature>
<dbReference type="InterPro" id="IPR011010">
    <property type="entry name" value="DNA_brk_join_enz"/>
</dbReference>
<feature type="compositionally biased region" description="Basic and acidic residues" evidence="5">
    <location>
        <begin position="663"/>
        <end position="676"/>
    </location>
</feature>
<dbReference type="CDD" id="cd00397">
    <property type="entry name" value="DNA_BRE_C"/>
    <property type="match status" value="1"/>
</dbReference>
<keyword evidence="2 4" id="KW-0067">ATP-binding</keyword>
<evidence type="ECO:0000259" key="6">
    <source>
        <dbReference type="PROSITE" id="PS50011"/>
    </source>
</evidence>
<dbReference type="PANTHER" id="PTHR33066">
    <property type="entry name" value="INTEGRASE_SAM-LIKE_N DOMAIN-CONTAINING PROTEIN"/>
    <property type="match status" value="1"/>
</dbReference>
<dbReference type="InterPro" id="IPR008271">
    <property type="entry name" value="Ser/Thr_kinase_AS"/>
</dbReference>
<dbReference type="PANTHER" id="PTHR33066:SF2">
    <property type="entry name" value="FILAGGRIN-2-LIKE"/>
    <property type="match status" value="1"/>
</dbReference>
<dbReference type="SMART" id="SM00220">
    <property type="entry name" value="S_TKc"/>
    <property type="match status" value="1"/>
</dbReference>
<feature type="region of interest" description="Disordered" evidence="5">
    <location>
        <begin position="1"/>
        <end position="51"/>
    </location>
</feature>
<organism evidence="7 8">
    <name type="scientific">Ranitomeya imitator</name>
    <name type="common">mimic poison frog</name>
    <dbReference type="NCBI Taxonomy" id="111125"/>
    <lineage>
        <taxon>Eukaryota</taxon>
        <taxon>Metazoa</taxon>
        <taxon>Chordata</taxon>
        <taxon>Craniata</taxon>
        <taxon>Vertebrata</taxon>
        <taxon>Euteleostomi</taxon>
        <taxon>Amphibia</taxon>
        <taxon>Batrachia</taxon>
        <taxon>Anura</taxon>
        <taxon>Neobatrachia</taxon>
        <taxon>Hyloidea</taxon>
        <taxon>Dendrobatidae</taxon>
        <taxon>Dendrobatinae</taxon>
        <taxon>Ranitomeya</taxon>
    </lineage>
</organism>
<dbReference type="InterPro" id="IPR011009">
    <property type="entry name" value="Kinase-like_dom_sf"/>
</dbReference>
<dbReference type="SUPFAM" id="SSF56112">
    <property type="entry name" value="Protein kinase-like (PK-like)"/>
    <property type="match status" value="1"/>
</dbReference>
<feature type="region of interest" description="Disordered" evidence="5">
    <location>
        <begin position="661"/>
        <end position="763"/>
    </location>
</feature>
<feature type="domain" description="Protein kinase" evidence="6">
    <location>
        <begin position="374"/>
        <end position="640"/>
    </location>
</feature>